<organism evidence="6 7">
    <name type="scientific">Rhizobium terricola</name>
    <dbReference type="NCBI Taxonomy" id="2728849"/>
    <lineage>
        <taxon>Bacteria</taxon>
        <taxon>Pseudomonadati</taxon>
        <taxon>Pseudomonadota</taxon>
        <taxon>Alphaproteobacteria</taxon>
        <taxon>Hyphomicrobiales</taxon>
        <taxon>Rhizobiaceae</taxon>
        <taxon>Rhizobium/Agrobacterium group</taxon>
        <taxon>Rhizobium</taxon>
    </lineage>
</organism>
<dbReference type="AlphaFoldDB" id="A0A7Y0AWL1"/>
<evidence type="ECO:0000256" key="4">
    <source>
        <dbReference type="ARBA" id="ARBA00023163"/>
    </source>
</evidence>
<dbReference type="EMBL" id="JABBGK010000002">
    <property type="protein sequence ID" value="NML74830.1"/>
    <property type="molecule type" value="Genomic_DNA"/>
</dbReference>
<dbReference type="SUPFAM" id="SSF53850">
    <property type="entry name" value="Periplasmic binding protein-like II"/>
    <property type="match status" value="1"/>
</dbReference>
<dbReference type="Pfam" id="PF00126">
    <property type="entry name" value="HTH_1"/>
    <property type="match status" value="1"/>
</dbReference>
<reference evidence="6 7" key="1">
    <citation type="submission" date="2020-04" db="EMBL/GenBank/DDBJ databases">
        <title>Rhizobium sp. S-51 isolated from soil.</title>
        <authorList>
            <person name="Dahal R.H."/>
        </authorList>
    </citation>
    <scope>NUCLEOTIDE SEQUENCE [LARGE SCALE GENOMIC DNA]</scope>
    <source>
        <strain evidence="6 7">S-51</strain>
    </source>
</reference>
<dbReference type="GO" id="GO:0006351">
    <property type="term" value="P:DNA-templated transcription"/>
    <property type="evidence" value="ECO:0007669"/>
    <property type="project" value="TreeGrafter"/>
</dbReference>
<evidence type="ECO:0000313" key="7">
    <source>
        <dbReference type="Proteomes" id="UP000541470"/>
    </source>
</evidence>
<evidence type="ECO:0000259" key="5">
    <source>
        <dbReference type="PROSITE" id="PS50931"/>
    </source>
</evidence>
<evidence type="ECO:0000256" key="2">
    <source>
        <dbReference type="ARBA" id="ARBA00023015"/>
    </source>
</evidence>
<comment type="similarity">
    <text evidence="1">Belongs to the LysR transcriptional regulatory family.</text>
</comment>
<dbReference type="RefSeq" id="WP_169590672.1">
    <property type="nucleotide sequence ID" value="NZ_JABBGK010000002.1"/>
</dbReference>
<dbReference type="InterPro" id="IPR036390">
    <property type="entry name" value="WH_DNA-bd_sf"/>
</dbReference>
<keyword evidence="7" id="KW-1185">Reference proteome</keyword>
<dbReference type="InterPro" id="IPR058163">
    <property type="entry name" value="LysR-type_TF_proteobact-type"/>
</dbReference>
<keyword evidence="3" id="KW-0238">DNA-binding</keyword>
<evidence type="ECO:0000256" key="1">
    <source>
        <dbReference type="ARBA" id="ARBA00009437"/>
    </source>
</evidence>
<gene>
    <name evidence="6" type="ORF">HHL25_11905</name>
</gene>
<proteinExistence type="inferred from homology"/>
<name>A0A7Y0AWL1_9HYPH</name>
<dbReference type="InterPro" id="IPR000847">
    <property type="entry name" value="LysR_HTH_N"/>
</dbReference>
<evidence type="ECO:0000313" key="6">
    <source>
        <dbReference type="EMBL" id="NML74830.1"/>
    </source>
</evidence>
<keyword evidence="4" id="KW-0804">Transcription</keyword>
<comment type="caution">
    <text evidence="6">The sequence shown here is derived from an EMBL/GenBank/DDBJ whole genome shotgun (WGS) entry which is preliminary data.</text>
</comment>
<dbReference type="InterPro" id="IPR005119">
    <property type="entry name" value="LysR_subst-bd"/>
</dbReference>
<dbReference type="SUPFAM" id="SSF46785">
    <property type="entry name" value="Winged helix' DNA-binding domain"/>
    <property type="match status" value="1"/>
</dbReference>
<dbReference type="PANTHER" id="PTHR30537">
    <property type="entry name" value="HTH-TYPE TRANSCRIPTIONAL REGULATOR"/>
    <property type="match status" value="1"/>
</dbReference>
<dbReference type="GO" id="GO:0043565">
    <property type="term" value="F:sequence-specific DNA binding"/>
    <property type="evidence" value="ECO:0007669"/>
    <property type="project" value="TreeGrafter"/>
</dbReference>
<accession>A0A7Y0AWL1</accession>
<dbReference type="Pfam" id="PF03466">
    <property type="entry name" value="LysR_substrate"/>
    <property type="match status" value="1"/>
</dbReference>
<protein>
    <submittedName>
        <fullName evidence="6">LysR family transcriptional regulator</fullName>
    </submittedName>
</protein>
<dbReference type="PANTHER" id="PTHR30537:SF3">
    <property type="entry name" value="TRANSCRIPTIONAL REGULATORY PROTEIN"/>
    <property type="match status" value="1"/>
</dbReference>
<dbReference type="PROSITE" id="PS50931">
    <property type="entry name" value="HTH_LYSR"/>
    <property type="match status" value="1"/>
</dbReference>
<dbReference type="GO" id="GO:0003700">
    <property type="term" value="F:DNA-binding transcription factor activity"/>
    <property type="evidence" value="ECO:0007669"/>
    <property type="project" value="InterPro"/>
</dbReference>
<sequence>MKNVAWDNYQLFLAVARHGGLTGAAGVTALSPATVGRRMVEFERTIGRELFVRSQSGYSLTADGRQLLDHLGELEAAARKVETWRRGTAASSLVRIALGTWNAWLIAENFPALSTERDDFRIDLFIAEQRASLAHREADIGIRAFEPEEQNLAKVLLGDVAYAAYRARNTGEAGAGHGSGRWIAVDKDDAISAYLRWPHENRAEDIAATVNRPRSLRDLALAGAGLAVLPCFVGDLEPRLERIGGEIEALRHRQWVVMNNDDRHRPEIRTVVDRLTRLMRAHTDLFAGRRPSRG</sequence>
<dbReference type="Proteomes" id="UP000541470">
    <property type="component" value="Unassembled WGS sequence"/>
</dbReference>
<evidence type="ECO:0000256" key="3">
    <source>
        <dbReference type="ARBA" id="ARBA00023125"/>
    </source>
</evidence>
<dbReference type="Gene3D" id="1.10.10.10">
    <property type="entry name" value="Winged helix-like DNA-binding domain superfamily/Winged helix DNA-binding domain"/>
    <property type="match status" value="1"/>
</dbReference>
<dbReference type="InterPro" id="IPR036388">
    <property type="entry name" value="WH-like_DNA-bd_sf"/>
</dbReference>
<keyword evidence="2" id="KW-0805">Transcription regulation</keyword>
<dbReference type="Gene3D" id="3.40.190.290">
    <property type="match status" value="1"/>
</dbReference>
<feature type="domain" description="HTH lysR-type" evidence="5">
    <location>
        <begin position="10"/>
        <end position="61"/>
    </location>
</feature>